<gene>
    <name evidence="2" type="ORF">PAXRUDRAFT_352250</name>
</gene>
<feature type="transmembrane region" description="Helical" evidence="1">
    <location>
        <begin position="104"/>
        <end position="125"/>
    </location>
</feature>
<protein>
    <submittedName>
        <fullName evidence="2">Uncharacterized protein</fullName>
    </submittedName>
</protein>
<feature type="transmembrane region" description="Helical" evidence="1">
    <location>
        <begin position="137"/>
        <end position="157"/>
    </location>
</feature>
<reference evidence="3" key="2">
    <citation type="submission" date="2015-01" db="EMBL/GenBank/DDBJ databases">
        <title>Evolutionary Origins and Diversification of the Mycorrhizal Mutualists.</title>
        <authorList>
            <consortium name="DOE Joint Genome Institute"/>
            <consortium name="Mycorrhizal Genomics Consortium"/>
            <person name="Kohler A."/>
            <person name="Kuo A."/>
            <person name="Nagy L.G."/>
            <person name="Floudas D."/>
            <person name="Copeland A."/>
            <person name="Barry K.W."/>
            <person name="Cichocki N."/>
            <person name="Veneault-Fourrey C."/>
            <person name="LaButti K."/>
            <person name="Lindquist E.A."/>
            <person name="Lipzen A."/>
            <person name="Lundell T."/>
            <person name="Morin E."/>
            <person name="Murat C."/>
            <person name="Riley R."/>
            <person name="Ohm R."/>
            <person name="Sun H."/>
            <person name="Tunlid A."/>
            <person name="Henrissat B."/>
            <person name="Grigoriev I.V."/>
            <person name="Hibbett D.S."/>
            <person name="Martin F."/>
        </authorList>
    </citation>
    <scope>NUCLEOTIDE SEQUENCE [LARGE SCALE GENOMIC DNA]</scope>
    <source>
        <strain evidence="3">Ve08.2h10</strain>
    </source>
</reference>
<accession>A0A0D0DED2</accession>
<evidence type="ECO:0000313" key="2">
    <source>
        <dbReference type="EMBL" id="KIK95832.1"/>
    </source>
</evidence>
<keyword evidence="1" id="KW-0472">Membrane</keyword>
<feature type="transmembrane region" description="Helical" evidence="1">
    <location>
        <begin position="185"/>
        <end position="215"/>
    </location>
</feature>
<evidence type="ECO:0000256" key="1">
    <source>
        <dbReference type="SAM" id="Phobius"/>
    </source>
</evidence>
<dbReference type="Proteomes" id="UP000054538">
    <property type="component" value="Unassembled WGS sequence"/>
</dbReference>
<dbReference type="OrthoDB" id="2634527at2759"/>
<organism evidence="2 3">
    <name type="scientific">Paxillus rubicundulus Ve08.2h10</name>
    <dbReference type="NCBI Taxonomy" id="930991"/>
    <lineage>
        <taxon>Eukaryota</taxon>
        <taxon>Fungi</taxon>
        <taxon>Dikarya</taxon>
        <taxon>Basidiomycota</taxon>
        <taxon>Agaricomycotina</taxon>
        <taxon>Agaricomycetes</taxon>
        <taxon>Agaricomycetidae</taxon>
        <taxon>Boletales</taxon>
        <taxon>Paxilineae</taxon>
        <taxon>Paxillaceae</taxon>
        <taxon>Paxillus</taxon>
    </lineage>
</organism>
<keyword evidence="1" id="KW-0812">Transmembrane</keyword>
<dbReference type="AlphaFoldDB" id="A0A0D0DED2"/>
<keyword evidence="1" id="KW-1133">Transmembrane helix</keyword>
<name>A0A0D0DED2_9AGAM</name>
<reference evidence="2 3" key="1">
    <citation type="submission" date="2014-04" db="EMBL/GenBank/DDBJ databases">
        <authorList>
            <consortium name="DOE Joint Genome Institute"/>
            <person name="Kuo A."/>
            <person name="Kohler A."/>
            <person name="Jargeat P."/>
            <person name="Nagy L.G."/>
            <person name="Floudas D."/>
            <person name="Copeland A."/>
            <person name="Barry K.W."/>
            <person name="Cichocki N."/>
            <person name="Veneault-Fourrey C."/>
            <person name="LaButti K."/>
            <person name="Lindquist E.A."/>
            <person name="Lipzen A."/>
            <person name="Lundell T."/>
            <person name="Morin E."/>
            <person name="Murat C."/>
            <person name="Sun H."/>
            <person name="Tunlid A."/>
            <person name="Henrissat B."/>
            <person name="Grigoriev I.V."/>
            <person name="Hibbett D.S."/>
            <person name="Martin F."/>
            <person name="Nordberg H.P."/>
            <person name="Cantor M.N."/>
            <person name="Hua S.X."/>
        </authorList>
    </citation>
    <scope>NUCLEOTIDE SEQUENCE [LARGE SCALE GENOMIC DNA]</scope>
    <source>
        <strain evidence="2 3">Ve08.2h10</strain>
    </source>
</reference>
<sequence>MDNDTDSDPAVTILARVMRLFCQYRFLNSYGQVGARLGGGRSVFSRRKMNEEPAPWFLRCVDIALLRAPISHLRGIQTIWVDETIDESRWKTYISSLNTEWNGFTIYSTVMLAVDISFLAVPGVQAASGDPQSGATIAIYASAISSVCAIIISVILAGQIRTHDVDSVGGGADYMVRMTRKAHGIAVLAVMFSLPYSLLLWAMLSFVVALGLVVFDTGDMLTRVTMIPIWGVVILLALLPLWWKRLPSFASAVAHPQRRLHRSHI</sequence>
<evidence type="ECO:0000313" key="3">
    <source>
        <dbReference type="Proteomes" id="UP000054538"/>
    </source>
</evidence>
<feature type="transmembrane region" description="Helical" evidence="1">
    <location>
        <begin position="221"/>
        <end position="243"/>
    </location>
</feature>
<keyword evidence="3" id="KW-1185">Reference proteome</keyword>
<dbReference type="EMBL" id="KN825018">
    <property type="protein sequence ID" value="KIK95832.1"/>
    <property type="molecule type" value="Genomic_DNA"/>
</dbReference>
<dbReference type="HOGENOM" id="CLU_015091_0_0_1"/>
<proteinExistence type="predicted"/>